<keyword evidence="1" id="KW-1133">Transmembrane helix</keyword>
<dbReference type="AlphaFoldDB" id="A0A8D8PK02"/>
<evidence type="ECO:0000256" key="1">
    <source>
        <dbReference type="SAM" id="Phobius"/>
    </source>
</evidence>
<feature type="transmembrane region" description="Helical" evidence="1">
    <location>
        <begin position="82"/>
        <end position="104"/>
    </location>
</feature>
<keyword evidence="1" id="KW-0472">Membrane</keyword>
<protein>
    <submittedName>
        <fullName evidence="2">Uncharacterized protein</fullName>
    </submittedName>
</protein>
<accession>A0A8D8PK02</accession>
<proteinExistence type="predicted"/>
<organism evidence="2">
    <name type="scientific">Cacopsylla melanoneura</name>
    <dbReference type="NCBI Taxonomy" id="428564"/>
    <lineage>
        <taxon>Eukaryota</taxon>
        <taxon>Metazoa</taxon>
        <taxon>Ecdysozoa</taxon>
        <taxon>Arthropoda</taxon>
        <taxon>Hexapoda</taxon>
        <taxon>Insecta</taxon>
        <taxon>Pterygota</taxon>
        <taxon>Neoptera</taxon>
        <taxon>Paraneoptera</taxon>
        <taxon>Hemiptera</taxon>
        <taxon>Sternorrhyncha</taxon>
        <taxon>Psylloidea</taxon>
        <taxon>Psyllidae</taxon>
        <taxon>Psyllinae</taxon>
        <taxon>Cacopsylla</taxon>
    </lineage>
</organism>
<evidence type="ECO:0000313" key="2">
    <source>
        <dbReference type="EMBL" id="CAG6605752.1"/>
    </source>
</evidence>
<reference evidence="2" key="1">
    <citation type="submission" date="2021-05" db="EMBL/GenBank/DDBJ databases">
        <authorList>
            <person name="Alioto T."/>
            <person name="Alioto T."/>
            <person name="Gomez Garrido J."/>
        </authorList>
    </citation>
    <scope>NUCLEOTIDE SEQUENCE</scope>
</reference>
<name>A0A8D8PK02_9HEMI</name>
<dbReference type="EMBL" id="HBUF01000668">
    <property type="protein sequence ID" value="CAG6605752.1"/>
    <property type="molecule type" value="Transcribed_RNA"/>
</dbReference>
<sequence length="114" mass="13244">MRLLLLSTPAPGLELRLVKLFDRLRVTLESVFIVPPTLGSGHTRKTFFPDDSEEKFFFKLLEMWNFEKELFRRNLCGTCESLIFFFFLLGRGGGGGTLIMRKIFKRLSYKKMGV</sequence>
<keyword evidence="1" id="KW-0812">Transmembrane</keyword>